<name>A0A1G7LKJ2_9ACTN</name>
<evidence type="ECO:0000256" key="3">
    <source>
        <dbReference type="ARBA" id="ARBA00022833"/>
    </source>
</evidence>
<dbReference type="SUPFAM" id="SSF57716">
    <property type="entry name" value="Glucocorticoid receptor-like (DNA-binding domain)"/>
    <property type="match status" value="1"/>
</dbReference>
<organism evidence="6 7">
    <name type="scientific">Blastococcus aurantiacus</name>
    <dbReference type="NCBI Taxonomy" id="1550231"/>
    <lineage>
        <taxon>Bacteria</taxon>
        <taxon>Bacillati</taxon>
        <taxon>Actinomycetota</taxon>
        <taxon>Actinomycetes</taxon>
        <taxon>Geodermatophilales</taxon>
        <taxon>Geodermatophilaceae</taxon>
        <taxon>Blastococcus</taxon>
    </lineage>
</organism>
<dbReference type="Proteomes" id="UP000199406">
    <property type="component" value="Unassembled WGS sequence"/>
</dbReference>
<keyword evidence="7" id="KW-1185">Reference proteome</keyword>
<dbReference type="GO" id="GO:0008270">
    <property type="term" value="F:zinc ion binding"/>
    <property type="evidence" value="ECO:0007669"/>
    <property type="project" value="UniProtKB-KW"/>
</dbReference>
<keyword evidence="2" id="KW-0863">Zinc-finger</keyword>
<evidence type="ECO:0000256" key="4">
    <source>
        <dbReference type="PROSITE-ProRule" id="PRU00510"/>
    </source>
</evidence>
<evidence type="ECO:0000256" key="1">
    <source>
        <dbReference type="ARBA" id="ARBA00022723"/>
    </source>
</evidence>
<dbReference type="OrthoDB" id="1121111at2"/>
<dbReference type="STRING" id="1550231.SAMN05660662_2374"/>
<dbReference type="InterPro" id="IPR037187">
    <property type="entry name" value="DnaK_N"/>
</dbReference>
<dbReference type="AlphaFoldDB" id="A0A1G7LKJ2"/>
<dbReference type="Gene3D" id="1.20.120.910">
    <property type="entry name" value="DksA, coiled-coil domain"/>
    <property type="match status" value="1"/>
</dbReference>
<feature type="zinc finger region" description="dksA C4-type" evidence="4">
    <location>
        <begin position="80"/>
        <end position="104"/>
    </location>
</feature>
<dbReference type="InterPro" id="IPR000962">
    <property type="entry name" value="Znf_DskA_TraR"/>
</dbReference>
<dbReference type="PANTHER" id="PTHR33823">
    <property type="entry name" value="RNA POLYMERASE-BINDING TRANSCRIPTION FACTOR DKSA-RELATED"/>
    <property type="match status" value="1"/>
</dbReference>
<dbReference type="RefSeq" id="WP_091766491.1">
    <property type="nucleotide sequence ID" value="NZ_FNBT01000004.1"/>
</dbReference>
<proteinExistence type="predicted"/>
<keyword evidence="1" id="KW-0479">Metal-binding</keyword>
<gene>
    <name evidence="6" type="ORF">SAMN05660662_2374</name>
</gene>
<protein>
    <submittedName>
        <fullName evidence="6">Transcriptional regulator, TraR/DksA family</fullName>
    </submittedName>
</protein>
<reference evidence="7" key="1">
    <citation type="submission" date="2016-10" db="EMBL/GenBank/DDBJ databases">
        <authorList>
            <person name="Varghese N."/>
            <person name="Submissions S."/>
        </authorList>
    </citation>
    <scope>NUCLEOTIDE SEQUENCE [LARGE SCALE GENOMIC DNA]</scope>
    <source>
        <strain evidence="7">DSM 44268</strain>
    </source>
</reference>
<dbReference type="PANTHER" id="PTHR33823:SF4">
    <property type="entry name" value="GENERAL STRESS PROTEIN 16O"/>
    <property type="match status" value="1"/>
</dbReference>
<dbReference type="Pfam" id="PF01258">
    <property type="entry name" value="zf-dskA_traR"/>
    <property type="match status" value="1"/>
</dbReference>
<feature type="domain" description="Zinc finger DksA/TraR C4-type" evidence="5">
    <location>
        <begin position="75"/>
        <end position="104"/>
    </location>
</feature>
<evidence type="ECO:0000256" key="2">
    <source>
        <dbReference type="ARBA" id="ARBA00022771"/>
    </source>
</evidence>
<dbReference type="PROSITE" id="PS51128">
    <property type="entry name" value="ZF_DKSA_2"/>
    <property type="match status" value="1"/>
</dbReference>
<evidence type="ECO:0000259" key="5">
    <source>
        <dbReference type="Pfam" id="PF01258"/>
    </source>
</evidence>
<dbReference type="SUPFAM" id="SSF109635">
    <property type="entry name" value="DnaK suppressor protein DksA, alpha-hairpin domain"/>
    <property type="match status" value="1"/>
</dbReference>
<dbReference type="EMBL" id="FNBT01000004">
    <property type="protein sequence ID" value="SDF49941.1"/>
    <property type="molecule type" value="Genomic_DNA"/>
</dbReference>
<evidence type="ECO:0000313" key="6">
    <source>
        <dbReference type="EMBL" id="SDF49941.1"/>
    </source>
</evidence>
<accession>A0A1G7LKJ2</accession>
<evidence type="ECO:0000313" key="7">
    <source>
        <dbReference type="Proteomes" id="UP000199406"/>
    </source>
</evidence>
<keyword evidence="3" id="KW-0862">Zinc</keyword>
<sequence length="108" mass="11896">MTTTLDNTDLPAGDSRWDAFRTLLDEQRADCVRQREEALLECAQSVPDPVALRRSASLQETITAIDQALERITAGTYGACVHCGAVIPEERLELRPYAGSCVACTDRR</sequence>